<evidence type="ECO:0000256" key="1">
    <source>
        <dbReference type="ARBA" id="ARBA00004448"/>
    </source>
</evidence>
<feature type="repeat" description="Solcar" evidence="13">
    <location>
        <begin position="104"/>
        <end position="188"/>
    </location>
</feature>
<name>A0A3B0K8P1_DROGU</name>
<dbReference type="Proteomes" id="UP000268350">
    <property type="component" value="Unassembled WGS sequence"/>
</dbReference>
<keyword evidence="5 13" id="KW-0812">Transmembrane</keyword>
<dbReference type="SUPFAM" id="SSF103506">
    <property type="entry name" value="Mitochondrial carrier"/>
    <property type="match status" value="1"/>
</dbReference>
<reference evidence="16" key="1">
    <citation type="submission" date="2018-01" db="EMBL/GenBank/DDBJ databases">
        <authorList>
            <person name="Alioto T."/>
            <person name="Alioto T."/>
        </authorList>
    </citation>
    <scope>NUCLEOTIDE SEQUENCE [LARGE SCALE GENOMIC DNA]</scope>
</reference>
<keyword evidence="9" id="KW-0408">Iron</keyword>
<evidence type="ECO:0000256" key="7">
    <source>
        <dbReference type="ARBA" id="ARBA00022792"/>
    </source>
</evidence>
<dbReference type="InterPro" id="IPR002067">
    <property type="entry name" value="MCP"/>
</dbReference>
<dbReference type="InterPro" id="IPR018108">
    <property type="entry name" value="MCP_transmembrane"/>
</dbReference>
<evidence type="ECO:0000256" key="6">
    <source>
        <dbReference type="ARBA" id="ARBA00022737"/>
    </source>
</evidence>
<evidence type="ECO:0000256" key="9">
    <source>
        <dbReference type="ARBA" id="ARBA00023004"/>
    </source>
</evidence>
<feature type="repeat" description="Solcar" evidence="13">
    <location>
        <begin position="195"/>
        <end position="280"/>
    </location>
</feature>
<dbReference type="Gene3D" id="1.50.40.10">
    <property type="entry name" value="Mitochondrial carrier domain"/>
    <property type="match status" value="2"/>
</dbReference>
<dbReference type="STRING" id="7266.A0A3B0K8P1"/>
<dbReference type="Pfam" id="PF00153">
    <property type="entry name" value="Mito_carr"/>
    <property type="match status" value="3"/>
</dbReference>
<accession>A0A3B0K8P1</accession>
<gene>
    <name evidence="15" type="ORF">DGUA_6G006413</name>
</gene>
<sequence>MNIDDYESLPTTSVGINMTAGAIAGVLEHVVMYPLDSVKTRMQSLTSAPNMNIMSTFQNMITREGLLRPIRGASAVVVGAGPAHALYFGAYEMTKEMLTKLTSLNHLNYVISGAVATLIHDAISNPTEVIKQRMQMYNSPYSSVITCMRDVYRKEGFKAFYRSYSTQLVMNIPYQTIHFTTYEFIQNKLNLDRRYNPPVHMVAGGAAGACAAAITTPLDVVKTLLNTQETGLTKGMIEACRKIYHMAGPLGFFKGMTARVLYSMPATAICWSTYEFFKFYLCGLERDQYKSSITGRSELQEPRKTAYVLPKSTTDVEDPSLASESLAVDAAAAATATQKDTAVLHPAPPTVNAAGAIKTVCELSTRTAAPTINLHTRHTEVKSPYERGFSST</sequence>
<keyword evidence="10" id="KW-0406">Ion transport</keyword>
<keyword evidence="16" id="KW-1185">Reference proteome</keyword>
<dbReference type="FunFam" id="1.50.40.10:FF:000196">
    <property type="entry name" value="mitoferrin"/>
    <property type="match status" value="1"/>
</dbReference>
<comment type="similarity">
    <text evidence="2 14">Belongs to the mitochondrial carrier (TC 2.A.29) family.</text>
</comment>
<keyword evidence="8" id="KW-1133">Transmembrane helix</keyword>
<evidence type="ECO:0000256" key="5">
    <source>
        <dbReference type="ARBA" id="ARBA00022692"/>
    </source>
</evidence>
<dbReference type="AlphaFoldDB" id="A0A3B0K8P1"/>
<dbReference type="PROSITE" id="PS50920">
    <property type="entry name" value="SOLCAR"/>
    <property type="match status" value="3"/>
</dbReference>
<protein>
    <submittedName>
        <fullName evidence="15">Blast:Mitoferrin</fullName>
    </submittedName>
</protein>
<dbReference type="OrthoDB" id="43906at2759"/>
<evidence type="ECO:0000256" key="8">
    <source>
        <dbReference type="ARBA" id="ARBA00022989"/>
    </source>
</evidence>
<evidence type="ECO:0000256" key="2">
    <source>
        <dbReference type="ARBA" id="ARBA00006375"/>
    </source>
</evidence>
<evidence type="ECO:0000256" key="13">
    <source>
        <dbReference type="PROSITE-ProRule" id="PRU00282"/>
    </source>
</evidence>
<keyword evidence="3 14" id="KW-0813">Transport</keyword>
<keyword evidence="4" id="KW-0410">Iron transport</keyword>
<keyword evidence="6" id="KW-0677">Repeat</keyword>
<dbReference type="PANTHER" id="PTHR45758:SF20">
    <property type="entry name" value="MITOFERRIN-2"/>
    <property type="match status" value="1"/>
</dbReference>
<evidence type="ECO:0000256" key="3">
    <source>
        <dbReference type="ARBA" id="ARBA00022448"/>
    </source>
</evidence>
<evidence type="ECO:0000256" key="4">
    <source>
        <dbReference type="ARBA" id="ARBA00022496"/>
    </source>
</evidence>
<evidence type="ECO:0000313" key="15">
    <source>
        <dbReference type="EMBL" id="SPP81391.1"/>
    </source>
</evidence>
<keyword evidence="7" id="KW-0999">Mitochondrion inner membrane</keyword>
<keyword evidence="12 13" id="KW-0472">Membrane</keyword>
<dbReference type="GO" id="GO:0015093">
    <property type="term" value="F:ferrous iron transmembrane transporter activity"/>
    <property type="evidence" value="ECO:0007669"/>
    <property type="project" value="TreeGrafter"/>
</dbReference>
<feature type="repeat" description="Solcar" evidence="13">
    <location>
        <begin position="12"/>
        <end position="97"/>
    </location>
</feature>
<dbReference type="PANTHER" id="PTHR45758">
    <property type="entry name" value="MITOFERRIN-1-RELATED"/>
    <property type="match status" value="1"/>
</dbReference>
<dbReference type="GO" id="GO:0048250">
    <property type="term" value="P:iron import into the mitochondrion"/>
    <property type="evidence" value="ECO:0007669"/>
    <property type="project" value="TreeGrafter"/>
</dbReference>
<dbReference type="GO" id="GO:0005743">
    <property type="term" value="C:mitochondrial inner membrane"/>
    <property type="evidence" value="ECO:0007669"/>
    <property type="project" value="UniProtKB-SubCell"/>
</dbReference>
<organism evidence="15 16">
    <name type="scientific">Drosophila guanche</name>
    <name type="common">Fruit fly</name>
    <dbReference type="NCBI Taxonomy" id="7266"/>
    <lineage>
        <taxon>Eukaryota</taxon>
        <taxon>Metazoa</taxon>
        <taxon>Ecdysozoa</taxon>
        <taxon>Arthropoda</taxon>
        <taxon>Hexapoda</taxon>
        <taxon>Insecta</taxon>
        <taxon>Pterygota</taxon>
        <taxon>Neoptera</taxon>
        <taxon>Endopterygota</taxon>
        <taxon>Diptera</taxon>
        <taxon>Brachycera</taxon>
        <taxon>Muscomorpha</taxon>
        <taxon>Ephydroidea</taxon>
        <taxon>Drosophilidae</taxon>
        <taxon>Drosophila</taxon>
        <taxon>Sophophora</taxon>
    </lineage>
</organism>
<comment type="subcellular location">
    <subcellularLocation>
        <location evidence="1">Mitochondrion inner membrane</location>
        <topology evidence="1">Multi-pass membrane protein</topology>
    </subcellularLocation>
</comment>
<dbReference type="EMBL" id="OUUW01000005">
    <property type="protein sequence ID" value="SPP81391.1"/>
    <property type="molecule type" value="Genomic_DNA"/>
</dbReference>
<dbReference type="PRINTS" id="PR00926">
    <property type="entry name" value="MITOCARRIER"/>
</dbReference>
<evidence type="ECO:0000313" key="16">
    <source>
        <dbReference type="Proteomes" id="UP000268350"/>
    </source>
</evidence>
<evidence type="ECO:0000256" key="12">
    <source>
        <dbReference type="ARBA" id="ARBA00023136"/>
    </source>
</evidence>
<evidence type="ECO:0000256" key="10">
    <source>
        <dbReference type="ARBA" id="ARBA00023065"/>
    </source>
</evidence>
<keyword evidence="11" id="KW-0496">Mitochondrion</keyword>
<dbReference type="OMA" id="MYNSQHQ"/>
<proteinExistence type="inferred from homology"/>
<dbReference type="InterPro" id="IPR023395">
    <property type="entry name" value="MCP_dom_sf"/>
</dbReference>
<evidence type="ECO:0000256" key="11">
    <source>
        <dbReference type="ARBA" id="ARBA00023128"/>
    </source>
</evidence>
<evidence type="ECO:0000256" key="14">
    <source>
        <dbReference type="RuleBase" id="RU000488"/>
    </source>
</evidence>